<dbReference type="AlphaFoldDB" id="A0A9W6Z0F6"/>
<proteinExistence type="predicted"/>
<feature type="region of interest" description="Disordered" evidence="1">
    <location>
        <begin position="1"/>
        <end position="20"/>
    </location>
</feature>
<organism evidence="2 3">
    <name type="scientific">Ambrosiozyma monospora</name>
    <name type="common">Yeast</name>
    <name type="synonym">Endomycopsis monosporus</name>
    <dbReference type="NCBI Taxonomy" id="43982"/>
    <lineage>
        <taxon>Eukaryota</taxon>
        <taxon>Fungi</taxon>
        <taxon>Dikarya</taxon>
        <taxon>Ascomycota</taxon>
        <taxon>Saccharomycotina</taxon>
        <taxon>Pichiomycetes</taxon>
        <taxon>Pichiales</taxon>
        <taxon>Pichiaceae</taxon>
        <taxon>Ambrosiozyma</taxon>
    </lineage>
</organism>
<evidence type="ECO:0000256" key="1">
    <source>
        <dbReference type="SAM" id="MobiDB-lite"/>
    </source>
</evidence>
<comment type="caution">
    <text evidence="2">The sequence shown here is derived from an EMBL/GenBank/DDBJ whole genome shotgun (WGS) entry which is preliminary data.</text>
</comment>
<feature type="compositionally biased region" description="Polar residues" evidence="1">
    <location>
        <begin position="81"/>
        <end position="91"/>
    </location>
</feature>
<reference evidence="2" key="1">
    <citation type="submission" date="2023-04" db="EMBL/GenBank/DDBJ databases">
        <title>Ambrosiozyma monospora NBRC 1965.</title>
        <authorList>
            <person name="Ichikawa N."/>
            <person name="Sato H."/>
            <person name="Tonouchi N."/>
        </authorList>
    </citation>
    <scope>NUCLEOTIDE SEQUENCE</scope>
    <source>
        <strain evidence="2">NBRC 1965</strain>
    </source>
</reference>
<dbReference type="Proteomes" id="UP001165063">
    <property type="component" value="Unassembled WGS sequence"/>
</dbReference>
<keyword evidence="3" id="KW-1185">Reference proteome</keyword>
<sequence>MHLFPTKTLGLMETPRQQVNPHLLTTRYTPSSAQNSSTLESMDTSPDANHDSSSSTSSTGPAAAKTPSTNPSTTPTYPSPQNGSNITDTNNKMADIKSKKKSMADDLKVTYHYISTEGSIKDYQYIKQIGLNADLKHQYNIRRNDGSFVGKTKIKVNYSDSNNPPTNEEITQCLTDWNIQRQAESENSKLTFVLIQDKYSQGQFYLLTPNSDDLGISTSDFNLKHQELITQVTSETYSYGENLSFTIEEVQLTDAIDIATFSLLIPNKSQFSEC</sequence>
<feature type="compositionally biased region" description="Low complexity" evidence="1">
    <location>
        <begin position="44"/>
        <end position="80"/>
    </location>
</feature>
<protein>
    <submittedName>
        <fullName evidence="2">Unnamed protein product</fullName>
    </submittedName>
</protein>
<evidence type="ECO:0000313" key="2">
    <source>
        <dbReference type="EMBL" id="GMG55566.1"/>
    </source>
</evidence>
<dbReference type="EMBL" id="BSXU01005766">
    <property type="protein sequence ID" value="GMG55566.1"/>
    <property type="molecule type" value="Genomic_DNA"/>
</dbReference>
<evidence type="ECO:0000313" key="3">
    <source>
        <dbReference type="Proteomes" id="UP001165063"/>
    </source>
</evidence>
<name>A0A9W6Z0F6_AMBMO</name>
<feature type="compositionally biased region" description="Polar residues" evidence="1">
    <location>
        <begin position="27"/>
        <end position="43"/>
    </location>
</feature>
<accession>A0A9W6Z0F6</accession>
<gene>
    <name evidence="2" type="ORF">Amon01_000764000</name>
</gene>
<feature type="region of interest" description="Disordered" evidence="1">
    <location>
        <begin position="27"/>
        <end position="91"/>
    </location>
</feature>